<sequence length="89" mass="9864">MHIKGSHTPLIDFTHNSNTTKDSTACPSTTGRSIGNADEMHTSFLGGPSDLSFLLSFGYHVLVDIWNNQVHIEISIHLLMSIVRKCRNV</sequence>
<dbReference type="Proteomes" id="UP001417504">
    <property type="component" value="Unassembled WGS sequence"/>
</dbReference>
<evidence type="ECO:0000256" key="1">
    <source>
        <dbReference type="SAM" id="MobiDB-lite"/>
    </source>
</evidence>
<evidence type="ECO:0000313" key="2">
    <source>
        <dbReference type="EMBL" id="KAK9085755.1"/>
    </source>
</evidence>
<reference evidence="2 3" key="1">
    <citation type="submission" date="2024-01" db="EMBL/GenBank/DDBJ databases">
        <title>Genome assemblies of Stephania.</title>
        <authorList>
            <person name="Yang L."/>
        </authorList>
    </citation>
    <scope>NUCLEOTIDE SEQUENCE [LARGE SCALE GENOMIC DNA]</scope>
    <source>
        <strain evidence="2">QJT</strain>
        <tissue evidence="2">Leaf</tissue>
    </source>
</reference>
<feature type="compositionally biased region" description="Polar residues" evidence="1">
    <location>
        <begin position="14"/>
        <end position="28"/>
    </location>
</feature>
<evidence type="ECO:0000313" key="3">
    <source>
        <dbReference type="Proteomes" id="UP001417504"/>
    </source>
</evidence>
<proteinExistence type="predicted"/>
<dbReference type="EMBL" id="JBBNAE010000011">
    <property type="protein sequence ID" value="KAK9085755.1"/>
    <property type="molecule type" value="Genomic_DNA"/>
</dbReference>
<comment type="caution">
    <text evidence="2">The sequence shown here is derived from an EMBL/GenBank/DDBJ whole genome shotgun (WGS) entry which is preliminary data.</text>
</comment>
<accession>A0AAP0HK72</accession>
<gene>
    <name evidence="2" type="ORF">Sjap_026166</name>
</gene>
<keyword evidence="3" id="KW-1185">Reference proteome</keyword>
<protein>
    <submittedName>
        <fullName evidence="2">Uncharacterized protein</fullName>
    </submittedName>
</protein>
<dbReference type="AlphaFoldDB" id="A0AAP0HK72"/>
<organism evidence="2 3">
    <name type="scientific">Stephania japonica</name>
    <dbReference type="NCBI Taxonomy" id="461633"/>
    <lineage>
        <taxon>Eukaryota</taxon>
        <taxon>Viridiplantae</taxon>
        <taxon>Streptophyta</taxon>
        <taxon>Embryophyta</taxon>
        <taxon>Tracheophyta</taxon>
        <taxon>Spermatophyta</taxon>
        <taxon>Magnoliopsida</taxon>
        <taxon>Ranunculales</taxon>
        <taxon>Menispermaceae</taxon>
        <taxon>Menispermoideae</taxon>
        <taxon>Cissampelideae</taxon>
        <taxon>Stephania</taxon>
    </lineage>
</organism>
<name>A0AAP0HK72_9MAGN</name>
<feature type="region of interest" description="Disordered" evidence="1">
    <location>
        <begin position="1"/>
        <end position="28"/>
    </location>
</feature>